<name>A8ALZ2_CITK8</name>
<sequence length="36" mass="3819">MIAAKMGANRRPDKRSAIRHPQTMPDGGAGTLSGLR</sequence>
<evidence type="ECO:0000256" key="1">
    <source>
        <dbReference type="SAM" id="MobiDB-lite"/>
    </source>
</evidence>
<dbReference type="EMBL" id="CP000822">
    <property type="protein sequence ID" value="ABV14506.1"/>
    <property type="molecule type" value="Genomic_DNA"/>
</dbReference>
<reference evidence="2 3" key="1">
    <citation type="submission" date="2007-08" db="EMBL/GenBank/DDBJ databases">
        <authorList>
            <consortium name="The Citrobacter koseri Genome Sequencing Project"/>
            <person name="McClelland M."/>
            <person name="Sanderson E.K."/>
            <person name="Porwollik S."/>
            <person name="Spieth J."/>
            <person name="Clifton W.S."/>
            <person name="Latreille P."/>
            <person name="Courtney L."/>
            <person name="Wang C."/>
            <person name="Pepin K."/>
            <person name="Bhonagiri V."/>
            <person name="Nash W."/>
            <person name="Johnson M."/>
            <person name="Thiruvilangam P."/>
            <person name="Wilson R."/>
        </authorList>
    </citation>
    <scope>NUCLEOTIDE SEQUENCE [LARGE SCALE GENOMIC DNA]</scope>
    <source>
        <strain evidence="3">ATCC BAA-895 / CDC 4225-83 / SGSC4696</strain>
    </source>
</reference>
<feature type="compositionally biased region" description="Gly residues" evidence="1">
    <location>
        <begin position="27"/>
        <end position="36"/>
    </location>
</feature>
<evidence type="ECO:0000313" key="3">
    <source>
        <dbReference type="Proteomes" id="UP000008148"/>
    </source>
</evidence>
<dbReference type="KEGG" id="cko:CKO_03423"/>
<accession>A8ALZ2</accession>
<evidence type="ECO:0000313" key="2">
    <source>
        <dbReference type="EMBL" id="ABV14506.1"/>
    </source>
</evidence>
<dbReference type="AlphaFoldDB" id="A8ALZ2"/>
<organism evidence="2 3">
    <name type="scientific">Citrobacter koseri (strain ATCC BAA-895 / CDC 4225-83 / SGSC4696)</name>
    <dbReference type="NCBI Taxonomy" id="290338"/>
    <lineage>
        <taxon>Bacteria</taxon>
        <taxon>Pseudomonadati</taxon>
        <taxon>Pseudomonadota</taxon>
        <taxon>Gammaproteobacteria</taxon>
        <taxon>Enterobacterales</taxon>
        <taxon>Enterobacteriaceae</taxon>
        <taxon>Citrobacter</taxon>
    </lineage>
</organism>
<dbReference type="Proteomes" id="UP000008148">
    <property type="component" value="Chromosome"/>
</dbReference>
<proteinExistence type="predicted"/>
<feature type="region of interest" description="Disordered" evidence="1">
    <location>
        <begin position="1"/>
        <end position="36"/>
    </location>
</feature>
<dbReference type="HOGENOM" id="CLU_3355322_0_0_6"/>
<keyword evidence="3" id="KW-1185">Reference proteome</keyword>
<protein>
    <submittedName>
        <fullName evidence="2">Uncharacterized protein</fullName>
    </submittedName>
</protein>
<gene>
    <name evidence="2" type="ordered locus">CKO_03423</name>
</gene>